<dbReference type="Proteomes" id="UP000541154">
    <property type="component" value="Unassembled WGS sequence"/>
</dbReference>
<protein>
    <submittedName>
        <fullName evidence="1">Uncharacterized protein</fullName>
    </submittedName>
</protein>
<keyword evidence="2" id="KW-1185">Reference proteome</keyword>
<evidence type="ECO:0000313" key="2">
    <source>
        <dbReference type="Proteomes" id="UP000541154"/>
    </source>
</evidence>
<name>A0A8H6E6H8_PETAA</name>
<evidence type="ECO:0000313" key="1">
    <source>
        <dbReference type="EMBL" id="KAF5861226.1"/>
    </source>
</evidence>
<proteinExistence type="predicted"/>
<dbReference type="AlphaFoldDB" id="A0A8H6E6H8"/>
<accession>A0A8H6E6H8</accession>
<sequence length="146" mass="15860">MLLAMQTHLLEAVLVEEYPALGQLLISQASSLDMGISTLISPADYLAEIGLGAYLSRTNRCETAQCNCDLGNQTVIHVLLDCPLDQDDHDLMRNALYDQGIALCRDELLTRSDARTIVAEFIVKTGPLGQLQAVDPTTLGVEEGDE</sequence>
<organism evidence="1 2">
    <name type="scientific">Petromyces alliaceus</name>
    <name type="common">Aspergillus alliaceus</name>
    <dbReference type="NCBI Taxonomy" id="209559"/>
    <lineage>
        <taxon>Eukaryota</taxon>
        <taxon>Fungi</taxon>
        <taxon>Dikarya</taxon>
        <taxon>Ascomycota</taxon>
        <taxon>Pezizomycotina</taxon>
        <taxon>Eurotiomycetes</taxon>
        <taxon>Eurotiomycetidae</taxon>
        <taxon>Eurotiales</taxon>
        <taxon>Aspergillaceae</taxon>
        <taxon>Aspergillus</taxon>
        <taxon>Aspergillus subgen. Circumdati</taxon>
    </lineage>
</organism>
<comment type="caution">
    <text evidence="1">The sequence shown here is derived from an EMBL/GenBank/DDBJ whole genome shotgun (WGS) entry which is preliminary data.</text>
</comment>
<dbReference type="EMBL" id="SPNV01000105">
    <property type="protein sequence ID" value="KAF5861226.1"/>
    <property type="molecule type" value="Genomic_DNA"/>
</dbReference>
<reference evidence="1 2" key="1">
    <citation type="submission" date="2019-04" db="EMBL/GenBank/DDBJ databases">
        <title>Aspergillus burnettii sp. nov., novel species from soil in southeast Queensland.</title>
        <authorList>
            <person name="Gilchrist C.L.M."/>
            <person name="Pitt J.I."/>
            <person name="Lange L."/>
            <person name="Lacey H.J."/>
            <person name="Vuong D."/>
            <person name="Midgley D.J."/>
            <person name="Greenfield P."/>
            <person name="Bradbury M."/>
            <person name="Lacey E."/>
            <person name="Busk P.K."/>
            <person name="Pilgaard B."/>
            <person name="Chooi Y.H."/>
            <person name="Piggott A.M."/>
        </authorList>
    </citation>
    <scope>NUCLEOTIDE SEQUENCE [LARGE SCALE GENOMIC DNA]</scope>
    <source>
        <strain evidence="1 2">FRR 5400</strain>
    </source>
</reference>
<gene>
    <name evidence="1" type="ORF">ETB97_000481</name>
</gene>